<protein>
    <submittedName>
        <fullName evidence="2">Uncharacterized protein</fullName>
    </submittedName>
</protein>
<keyword evidence="3" id="KW-1185">Reference proteome</keyword>
<reference evidence="2 3" key="1">
    <citation type="submission" date="2022-04" db="EMBL/GenBank/DDBJ databases">
        <authorList>
            <person name="Huq M.A."/>
        </authorList>
    </citation>
    <scope>NUCLEOTIDE SEQUENCE [LARGE SCALE GENOMIC DNA]</scope>
    <source>
        <strain evidence="2 3">MAH-33</strain>
    </source>
</reference>
<feature type="region of interest" description="Disordered" evidence="1">
    <location>
        <begin position="69"/>
        <end position="96"/>
    </location>
</feature>
<feature type="region of interest" description="Disordered" evidence="1">
    <location>
        <begin position="1"/>
        <end position="25"/>
    </location>
</feature>
<evidence type="ECO:0000313" key="3">
    <source>
        <dbReference type="Proteomes" id="UP001203512"/>
    </source>
</evidence>
<proteinExistence type="predicted"/>
<evidence type="ECO:0000256" key="1">
    <source>
        <dbReference type="SAM" id="MobiDB-lite"/>
    </source>
</evidence>
<evidence type="ECO:0000313" key="2">
    <source>
        <dbReference type="EMBL" id="MCK0530793.1"/>
    </source>
</evidence>
<sequence length="96" mass="10363">MSNSSAMCRREAAHHRQVATASPLDKVRQRALKAASAWETEAVQAEAREAGAPVALSPEDAAIALEFRLEEEDEARSRAGDEGDSLLTPGRGEEKF</sequence>
<dbReference type="Proteomes" id="UP001203512">
    <property type="component" value="Unassembled WGS sequence"/>
</dbReference>
<accession>A0ABT0DUK5</accession>
<comment type="caution">
    <text evidence="2">The sequence shown here is derived from an EMBL/GenBank/DDBJ whole genome shotgun (WGS) entry which is preliminary data.</text>
</comment>
<dbReference type="RefSeq" id="WP_196224417.1">
    <property type="nucleotide sequence ID" value="NZ_JALKHS010000006.1"/>
</dbReference>
<gene>
    <name evidence="2" type="ORF">MU848_04245</name>
</gene>
<name>A0ABT0DUK5_9SPHN</name>
<organism evidence="2 3">
    <name type="scientific">Sphingobium agri</name>
    <dbReference type="NCBI Taxonomy" id="2933566"/>
    <lineage>
        <taxon>Bacteria</taxon>
        <taxon>Pseudomonadati</taxon>
        <taxon>Pseudomonadota</taxon>
        <taxon>Alphaproteobacteria</taxon>
        <taxon>Sphingomonadales</taxon>
        <taxon>Sphingomonadaceae</taxon>
        <taxon>Sphingobium</taxon>
    </lineage>
</organism>
<dbReference type="EMBL" id="JALKHS010000006">
    <property type="protein sequence ID" value="MCK0530793.1"/>
    <property type="molecule type" value="Genomic_DNA"/>
</dbReference>